<accession>K2JRS7</accession>
<dbReference type="AlphaFoldDB" id="K2JRS7"/>
<comment type="caution">
    <text evidence="1">The sequence shown here is derived from an EMBL/GenBank/DDBJ whole genome shotgun (WGS) entry which is preliminary data.</text>
</comment>
<keyword evidence="2" id="KW-1185">Reference proteome</keyword>
<dbReference type="EMBL" id="AMRI01000035">
    <property type="protein sequence ID" value="EKE67900.1"/>
    <property type="molecule type" value="Genomic_DNA"/>
</dbReference>
<organism evidence="1 2">
    <name type="scientific">Gallaecimonas xiamenensis 3-C-1</name>
    <dbReference type="NCBI Taxonomy" id="745411"/>
    <lineage>
        <taxon>Bacteria</taxon>
        <taxon>Pseudomonadati</taxon>
        <taxon>Pseudomonadota</taxon>
        <taxon>Gammaproteobacteria</taxon>
        <taxon>Enterobacterales</taxon>
        <taxon>Gallaecimonadaceae</taxon>
        <taxon>Gallaecimonas</taxon>
    </lineage>
</organism>
<dbReference type="eggNOG" id="ENOG503371G">
    <property type="taxonomic scope" value="Bacteria"/>
</dbReference>
<gene>
    <name evidence="1" type="ORF">B3C1_17702</name>
</gene>
<dbReference type="Proteomes" id="UP000006755">
    <property type="component" value="Unassembled WGS sequence"/>
</dbReference>
<evidence type="ECO:0000313" key="2">
    <source>
        <dbReference type="Proteomes" id="UP000006755"/>
    </source>
</evidence>
<protein>
    <submittedName>
        <fullName evidence="1">Uncharacterized protein</fullName>
    </submittedName>
</protein>
<evidence type="ECO:0000313" key="1">
    <source>
        <dbReference type="EMBL" id="EKE67900.1"/>
    </source>
</evidence>
<name>K2JRS7_9GAMM</name>
<sequence length="96" mass="11026">MDQDELDRILDSRDEDQFDTAWIELHQSTSGIDVPFENRELFLKLSKATSCHEICSYISDDFELISKAEALGIESAFLNYLKCSYEQGLVPSEWQG</sequence>
<proteinExistence type="predicted"/>
<reference evidence="1 2" key="1">
    <citation type="journal article" date="2012" name="J. Bacteriol.">
        <title>Genome Sequence of Gallaecimonas xiamenensis Type Strain 3-C-1.</title>
        <authorList>
            <person name="Lai Q."/>
            <person name="Wang L."/>
            <person name="Wang W."/>
            <person name="Shao Z."/>
        </authorList>
    </citation>
    <scope>NUCLEOTIDE SEQUENCE [LARGE SCALE GENOMIC DNA]</scope>
    <source>
        <strain evidence="1 2">3-C-1</strain>
    </source>
</reference>